<evidence type="ECO:0000313" key="2">
    <source>
        <dbReference type="EMBL" id="MBM0275063.1"/>
    </source>
</evidence>
<dbReference type="Pfam" id="PF13472">
    <property type="entry name" value="Lipase_GDSL_2"/>
    <property type="match status" value="1"/>
</dbReference>
<keyword evidence="3" id="KW-1185">Reference proteome</keyword>
<accession>A0ABS1YCD4</accession>
<dbReference type="Gene3D" id="3.40.50.1110">
    <property type="entry name" value="SGNH hydrolase"/>
    <property type="match status" value="1"/>
</dbReference>
<dbReference type="CDD" id="cd00229">
    <property type="entry name" value="SGNH_hydrolase"/>
    <property type="match status" value="1"/>
</dbReference>
<evidence type="ECO:0000259" key="1">
    <source>
        <dbReference type="Pfam" id="PF13472"/>
    </source>
</evidence>
<sequence length="280" mass="29888">MKPRSVLVGAIAFVLVAVGLSIPSETPVAAQTSAAACPTPGRPTVKILTVGDSITSGATMTESVTAGYRKELGWLLDQSCVPHEFVVAAVGGVTCNYWSSRMADLVTTHRPDLILLNCGTNNNLSNATSAQITAFERTYRALFDTALDLDPDVVMYPSWVQYSAGHGTDGCTTPPGPSPAWLPDSEAKVNDAIYRSMLVIDEYGDRVPTWIDYQSIPESYLDQCGVHPTPGGYDVMGRLAYNTIAPRLGVPPAALPCGLVGRRPGVSVGEWIPCDRMNLN</sequence>
<proteinExistence type="predicted"/>
<name>A0ABS1YCD4_9ACTN</name>
<dbReference type="GO" id="GO:0016787">
    <property type="term" value="F:hydrolase activity"/>
    <property type="evidence" value="ECO:0007669"/>
    <property type="project" value="UniProtKB-KW"/>
</dbReference>
<reference evidence="2 3" key="1">
    <citation type="submission" date="2021-01" db="EMBL/GenBank/DDBJ databases">
        <title>Draft genome sequence of Micromonospora sp. strain STR1s_6.</title>
        <authorList>
            <person name="Karlyshev A."/>
            <person name="Jawad R."/>
        </authorList>
    </citation>
    <scope>NUCLEOTIDE SEQUENCE [LARGE SCALE GENOMIC DNA]</scope>
    <source>
        <strain evidence="2 3">STR1S-6</strain>
    </source>
</reference>
<evidence type="ECO:0000313" key="3">
    <source>
        <dbReference type="Proteomes" id="UP000622245"/>
    </source>
</evidence>
<dbReference type="InterPro" id="IPR036514">
    <property type="entry name" value="SGNH_hydro_sf"/>
</dbReference>
<dbReference type="Proteomes" id="UP000622245">
    <property type="component" value="Unassembled WGS sequence"/>
</dbReference>
<gene>
    <name evidence="2" type="ORF">JM949_06140</name>
</gene>
<dbReference type="InterPro" id="IPR051532">
    <property type="entry name" value="Ester_Hydrolysis_Enzymes"/>
</dbReference>
<keyword evidence="2" id="KW-0378">Hydrolase</keyword>
<protein>
    <submittedName>
        <fullName evidence="2">SGNH/GDSL hydrolase family protein</fullName>
    </submittedName>
</protein>
<organism evidence="2 3">
    <name type="scientific">Micromonospora tarensis</name>
    <dbReference type="NCBI Taxonomy" id="2806100"/>
    <lineage>
        <taxon>Bacteria</taxon>
        <taxon>Bacillati</taxon>
        <taxon>Actinomycetota</taxon>
        <taxon>Actinomycetes</taxon>
        <taxon>Micromonosporales</taxon>
        <taxon>Micromonosporaceae</taxon>
        <taxon>Micromonospora</taxon>
    </lineage>
</organism>
<dbReference type="InterPro" id="IPR013830">
    <property type="entry name" value="SGNH_hydro"/>
</dbReference>
<dbReference type="PANTHER" id="PTHR30383">
    <property type="entry name" value="THIOESTERASE 1/PROTEASE 1/LYSOPHOSPHOLIPASE L1"/>
    <property type="match status" value="1"/>
</dbReference>
<dbReference type="SUPFAM" id="SSF52266">
    <property type="entry name" value="SGNH hydrolase"/>
    <property type="match status" value="1"/>
</dbReference>
<comment type="caution">
    <text evidence="2">The sequence shown here is derived from an EMBL/GenBank/DDBJ whole genome shotgun (WGS) entry which is preliminary data.</text>
</comment>
<dbReference type="RefSeq" id="WP_203147470.1">
    <property type="nucleotide sequence ID" value="NZ_JAEVHL010000017.1"/>
</dbReference>
<dbReference type="EMBL" id="JAEVHL010000017">
    <property type="protein sequence ID" value="MBM0275063.1"/>
    <property type="molecule type" value="Genomic_DNA"/>
</dbReference>
<feature type="domain" description="SGNH hydrolase-type esterase" evidence="1">
    <location>
        <begin position="50"/>
        <end position="234"/>
    </location>
</feature>